<protein>
    <submittedName>
        <fullName evidence="1">Pyridoxal 5'-phosphate synthase subunit snz1</fullName>
        <ecNumber evidence="1">4.3.3.6</ecNumber>
    </submittedName>
</protein>
<reference evidence="1" key="1">
    <citation type="submission" date="2022-07" db="EMBL/GenBank/DDBJ databases">
        <title>Phylogenomic reconstructions and comparative analyses of Kickxellomycotina fungi.</title>
        <authorList>
            <person name="Reynolds N.K."/>
            <person name="Stajich J.E."/>
            <person name="Barry K."/>
            <person name="Grigoriev I.V."/>
            <person name="Crous P."/>
            <person name="Smith M.E."/>
        </authorList>
    </citation>
    <scope>NUCLEOTIDE SEQUENCE</scope>
    <source>
        <strain evidence="1">BCRC 34191</strain>
    </source>
</reference>
<dbReference type="EC" id="4.3.3.6" evidence="1"/>
<gene>
    <name evidence="1" type="primary">SNZ1_3</name>
    <name evidence="1" type="ORF">GGI18_002604</name>
</gene>
<sequence>MRTDAKLRSTLEGDVSIYQPLLKDVIDKGRLPVPIFGAGGIHTPTDVAMMMNAGCDGVFVDNNVFLTIDPEAHLKAIIQVVKSPND</sequence>
<dbReference type="EMBL" id="JANBUK010000678">
    <property type="protein sequence ID" value="KAJ2789080.1"/>
    <property type="molecule type" value="Genomic_DNA"/>
</dbReference>
<accession>A0ACC1KF46</accession>
<proteinExistence type="predicted"/>
<organism evidence="1 2">
    <name type="scientific">Coemansia linderi</name>
    <dbReference type="NCBI Taxonomy" id="2663919"/>
    <lineage>
        <taxon>Eukaryota</taxon>
        <taxon>Fungi</taxon>
        <taxon>Fungi incertae sedis</taxon>
        <taxon>Zoopagomycota</taxon>
        <taxon>Kickxellomycotina</taxon>
        <taxon>Kickxellomycetes</taxon>
        <taxon>Kickxellales</taxon>
        <taxon>Kickxellaceae</taxon>
        <taxon>Coemansia</taxon>
    </lineage>
</organism>
<keyword evidence="2" id="KW-1185">Reference proteome</keyword>
<dbReference type="Proteomes" id="UP001140066">
    <property type="component" value="Unassembled WGS sequence"/>
</dbReference>
<feature type="non-terminal residue" evidence="1">
    <location>
        <position position="86"/>
    </location>
</feature>
<evidence type="ECO:0000313" key="1">
    <source>
        <dbReference type="EMBL" id="KAJ2789080.1"/>
    </source>
</evidence>
<evidence type="ECO:0000313" key="2">
    <source>
        <dbReference type="Proteomes" id="UP001140066"/>
    </source>
</evidence>
<keyword evidence="1" id="KW-0456">Lyase</keyword>
<name>A0ACC1KF46_9FUNG</name>
<comment type="caution">
    <text evidence="1">The sequence shown here is derived from an EMBL/GenBank/DDBJ whole genome shotgun (WGS) entry which is preliminary data.</text>
</comment>